<name>Q7RMY7_PLAYO</name>
<accession>Q7RMY7</accession>
<evidence type="ECO:0000313" key="1">
    <source>
        <dbReference type="EMBL" id="EAA21458.1"/>
    </source>
</evidence>
<organism evidence="1 2">
    <name type="scientific">Plasmodium yoelii yoelii</name>
    <dbReference type="NCBI Taxonomy" id="73239"/>
    <lineage>
        <taxon>Eukaryota</taxon>
        <taxon>Sar</taxon>
        <taxon>Alveolata</taxon>
        <taxon>Apicomplexa</taxon>
        <taxon>Aconoidasida</taxon>
        <taxon>Haemosporida</taxon>
        <taxon>Plasmodiidae</taxon>
        <taxon>Plasmodium</taxon>
        <taxon>Plasmodium (Vinckeia)</taxon>
    </lineage>
</organism>
<evidence type="ECO:0000313" key="2">
    <source>
        <dbReference type="Proteomes" id="UP000008553"/>
    </source>
</evidence>
<dbReference type="PaxDb" id="73239-Q7RMY7"/>
<dbReference type="InParanoid" id="Q7RMY7"/>
<dbReference type="EMBL" id="AABL01000560">
    <property type="protein sequence ID" value="EAA21458.1"/>
    <property type="molecule type" value="Genomic_DNA"/>
</dbReference>
<gene>
    <name evidence="1" type="ORF">PY02040</name>
</gene>
<sequence length="32" mass="3789">MNYVQVFAIWMEKGIEEKKNMKEVINSTDGKK</sequence>
<protein>
    <submittedName>
        <fullName evidence="1">Uncharacterized protein</fullName>
    </submittedName>
</protein>
<dbReference type="Proteomes" id="UP000008553">
    <property type="component" value="Unassembled WGS sequence"/>
</dbReference>
<keyword evidence="2" id="KW-1185">Reference proteome</keyword>
<proteinExistence type="predicted"/>
<comment type="caution">
    <text evidence="1">The sequence shown here is derived from an EMBL/GenBank/DDBJ whole genome shotgun (WGS) entry which is preliminary data.</text>
</comment>
<dbReference type="AlphaFoldDB" id="Q7RMY7"/>
<reference evidence="1 2" key="1">
    <citation type="journal article" date="2002" name="Nature">
        <title>Genome sequence and comparative analysis of the model rodent malaria parasite Plasmodium yoelii yoelii.</title>
        <authorList>
            <person name="Carlton J.M."/>
            <person name="Angiuoli S.V."/>
            <person name="Suh B.B."/>
            <person name="Kooij T.W."/>
            <person name="Pertea M."/>
            <person name="Silva J.C."/>
            <person name="Ermolaeva M.D."/>
            <person name="Allen J.E."/>
            <person name="Selengut J.D."/>
            <person name="Koo H.L."/>
            <person name="Peterson J.D."/>
            <person name="Pop M."/>
            <person name="Kosack D.S."/>
            <person name="Shumway M.F."/>
            <person name="Bidwell S.L."/>
            <person name="Shallom S.J."/>
            <person name="van Aken S.E."/>
            <person name="Riedmuller S.B."/>
            <person name="Feldblyum T.V."/>
            <person name="Cho J.K."/>
            <person name="Quackenbush J."/>
            <person name="Sedegah M."/>
            <person name="Shoaibi A."/>
            <person name="Cummings L.M."/>
            <person name="Florens L."/>
            <person name="Yates J.R."/>
            <person name="Raine J.D."/>
            <person name="Sinden R.E."/>
            <person name="Harris M.A."/>
            <person name="Cunningham D.A."/>
            <person name="Preiser P.R."/>
            <person name="Bergman L.W."/>
            <person name="Vaidya A.B."/>
            <person name="van Lin L.H."/>
            <person name="Janse C.J."/>
            <person name="Waters A.P."/>
            <person name="Smith H.O."/>
            <person name="White O.R."/>
            <person name="Salzberg S.L."/>
            <person name="Venter J.C."/>
            <person name="Fraser C.M."/>
            <person name="Hoffman S.L."/>
            <person name="Gardner M.J."/>
            <person name="Carucci D.J."/>
        </authorList>
    </citation>
    <scope>NUCLEOTIDE SEQUENCE [LARGE SCALE GENOMIC DNA]</scope>
    <source>
        <strain evidence="1 2">17XNL</strain>
    </source>
</reference>